<protein>
    <submittedName>
        <fullName evidence="1">Uncharacterized protein</fullName>
    </submittedName>
</protein>
<evidence type="ECO:0000313" key="2">
    <source>
        <dbReference type="Proteomes" id="UP000245412"/>
    </source>
</evidence>
<reference evidence="1 2" key="1">
    <citation type="submission" date="2018-05" db="EMBL/GenBank/DDBJ databases">
        <authorList>
            <person name="Goeker M."/>
            <person name="Huntemann M."/>
            <person name="Clum A."/>
            <person name="Pillay M."/>
            <person name="Palaniappan K."/>
            <person name="Varghese N."/>
            <person name="Mikhailova N."/>
            <person name="Stamatis D."/>
            <person name="Reddy T."/>
            <person name="Daum C."/>
            <person name="Shapiro N."/>
            <person name="Ivanova N."/>
            <person name="Kyrpides N."/>
            <person name="Woyke T."/>
        </authorList>
    </citation>
    <scope>NUCLEOTIDE SEQUENCE [LARGE SCALE GENOMIC DNA]</scope>
    <source>
        <strain evidence="1 2">DSM 26524</strain>
    </source>
</reference>
<gene>
    <name evidence="1" type="ORF">C7383_112104</name>
</gene>
<keyword evidence="2" id="KW-1185">Reference proteome</keyword>
<dbReference type="Proteomes" id="UP000245412">
    <property type="component" value="Unassembled WGS sequence"/>
</dbReference>
<evidence type="ECO:0000313" key="1">
    <source>
        <dbReference type="EMBL" id="PWJ73529.1"/>
    </source>
</evidence>
<accession>A0AB73T0V9</accession>
<name>A0AB73T0V9_9FIRM</name>
<comment type="caution">
    <text evidence="1">The sequence shown here is derived from an EMBL/GenBank/DDBJ whole genome shotgun (WGS) entry which is preliminary data.</text>
</comment>
<sequence>MSDIAYQNKDITLKLLTEALKHKRHGYRGNLLQAEGKS</sequence>
<organism evidence="1 2">
    <name type="scientific">Murimonas intestini</name>
    <dbReference type="NCBI Taxonomy" id="1337051"/>
    <lineage>
        <taxon>Bacteria</taxon>
        <taxon>Bacillati</taxon>
        <taxon>Bacillota</taxon>
        <taxon>Clostridia</taxon>
        <taxon>Lachnospirales</taxon>
        <taxon>Lachnospiraceae</taxon>
        <taxon>Murimonas</taxon>
    </lineage>
</organism>
<dbReference type="EMBL" id="QGGY01000012">
    <property type="protein sequence ID" value="PWJ73529.1"/>
    <property type="molecule type" value="Genomic_DNA"/>
</dbReference>
<proteinExistence type="predicted"/>
<dbReference type="AlphaFoldDB" id="A0AB73T0V9"/>